<feature type="compositionally biased region" description="Basic residues" evidence="16">
    <location>
        <begin position="409"/>
        <end position="430"/>
    </location>
</feature>
<keyword evidence="10" id="KW-0010">Activator</keyword>
<dbReference type="GO" id="GO:0005667">
    <property type="term" value="C:transcription regulator complex"/>
    <property type="evidence" value="ECO:0007669"/>
    <property type="project" value="TreeGrafter"/>
</dbReference>
<comment type="catalytic activity">
    <reaction evidence="14">
        <text>L-lysyl-[protein] + acetyl-CoA = N(6)-acetyl-L-lysyl-[protein] + CoA + H(+)</text>
        <dbReference type="Rhea" id="RHEA:45948"/>
        <dbReference type="Rhea" id="RHEA-COMP:9752"/>
        <dbReference type="Rhea" id="RHEA-COMP:10731"/>
        <dbReference type="ChEBI" id="CHEBI:15378"/>
        <dbReference type="ChEBI" id="CHEBI:29969"/>
        <dbReference type="ChEBI" id="CHEBI:57287"/>
        <dbReference type="ChEBI" id="CHEBI:57288"/>
        <dbReference type="ChEBI" id="CHEBI:61930"/>
        <dbReference type="EC" id="2.3.1.48"/>
    </reaction>
</comment>
<dbReference type="SUPFAM" id="SSF57903">
    <property type="entry name" value="FYVE/PHD zinc finger"/>
    <property type="match status" value="1"/>
</dbReference>
<dbReference type="InterPro" id="IPR013178">
    <property type="entry name" value="Histone_AcTrfase_Rtt109/CBP"/>
</dbReference>
<dbReference type="InterPro" id="IPR056484">
    <property type="entry name" value="PHD_P300"/>
</dbReference>
<dbReference type="Pfam" id="PF00569">
    <property type="entry name" value="ZZ"/>
    <property type="match status" value="1"/>
</dbReference>
<keyword evidence="6 15" id="KW-0863">Zinc-finger</keyword>
<evidence type="ECO:0000256" key="3">
    <source>
        <dbReference type="ARBA" id="ARBA00013184"/>
    </source>
</evidence>
<dbReference type="Pfam" id="PF08214">
    <property type="entry name" value="HAT_KAT11"/>
    <property type="match status" value="1"/>
</dbReference>
<name>A0A0N5AAA9_9BILA</name>
<keyword evidence="13" id="KW-0012">Acyltransferase</keyword>
<feature type="domain" description="CBP/p300-type HAT" evidence="18">
    <location>
        <begin position="142"/>
        <end position="523"/>
    </location>
</feature>
<dbReference type="GO" id="GO:0045944">
    <property type="term" value="P:positive regulation of transcription by RNA polymerase II"/>
    <property type="evidence" value="ECO:0007669"/>
    <property type="project" value="TreeGrafter"/>
</dbReference>
<dbReference type="PROSITE" id="PS51727">
    <property type="entry name" value="CBP_P300_HAT"/>
    <property type="match status" value="1"/>
</dbReference>
<comment type="function">
    <text evidence="1">Acetyltransferase enzyme. Acetylates histones, giving a specific tag for transcriptional activation.</text>
</comment>
<dbReference type="GO" id="GO:0031490">
    <property type="term" value="F:chromatin DNA binding"/>
    <property type="evidence" value="ECO:0007669"/>
    <property type="project" value="TreeGrafter"/>
</dbReference>
<dbReference type="PANTHER" id="PTHR13808:SF1">
    <property type="entry name" value="HISTONE ACETYLTRANSFERASE"/>
    <property type="match status" value="1"/>
</dbReference>
<evidence type="ECO:0000256" key="11">
    <source>
        <dbReference type="ARBA" id="ARBA00023163"/>
    </source>
</evidence>
<keyword evidence="5 15" id="KW-0479">Metal-binding</keyword>
<sequence>MRNLGYCCGQRLAFTPLALFCYGQSMCTIARDQAYYVYETTSTQYGVTVSDRYTYCVKCYSALPEAGISLSENPNDTSNMVPKSKFVLMKNDQIDEEPFEQCKECHRSWHRICALYNKKVFPEGFICECCRAEKNFAKPENRFTAKKLPHCKLSQFIEDRVNKFLKSNPAGKECEVVIRVLCATDKEVEVKPLMKQKYGPLGFADKFPYRTKAIFAFEVIDGTEVCFFGLHVQEYGSNCPPPNQRRVYIAYLDSVHFFQPRQLRTDVYHEILLGYLHYANQLGYTMAHIWACPPSEGDDYIFHCHPPEQKIPKPKRLQDWYKKMLDKGVGEHTVFDYKDIYKQARDDNFNSPTSLPYFEGDFWPNVIEDCIREVQNEEMERKRQEEAAQQNADDDDEDDVFHSSDNVKSKKNCKKKNNLKKGNMKNKKKVGAATGNEVTDKLYNNFEKHKEVFFTIQLMSPQQQLTAQNKEINDPDPLMPSELMDGRDTFLTRARDEHWEFSSLRRAKYSTICFCHALHNQEKGEGLSYTCNNCSGSAVWHCATCDDFDLCNKCHESLAHQHKLEKVLMEVGGDDKQDSGSSRNDSIQRCIQSLVHACQCRDANCRRGPCHKMKRVVQHTKFCKKRQNGNCPVCKQLIALCCYHAKHCNGSVCQVPFCLNIRQKLQEQRRSQNRRADMMMRRRMDMLSAGGNAPPAPSNENQPNGPNSGIVMSQPTTSQHGSMQMGYQTQNPQYGGAQPMHLGQTMGMMAGKPHMMQQLHSQQQYQTHGKGGGLSAPVHMMGQQQQAMSQMQQQNVRVNMAQQSSMQRSQMNAHGQQTVNPPPYVRANTQQGGYMSAPGSSNPYGAPGGVHPMMINQNPMQQNPQPQRIVHSQMRSKAYTAIPENIRSSDPQMQQVLQNLKNAHDPEEREKIFTNLKKMPHLFAAFLKMRGGNSTELQGSQGAPQQQVSALQQQGMMRQQSQMVGQGGQWQQGGMSAQQQYYQQQQQQSANGAQGQQQPRGPGGQYAAMVAQPPVGSAATQSQQWQQYSRNAQSVSPAMQQQFNQVRSPPLGRPSSVGSVPNSQLVQPPTASQMPQNMNQDQQPYR</sequence>
<dbReference type="Gene3D" id="3.30.60.90">
    <property type="match status" value="1"/>
</dbReference>
<evidence type="ECO:0000256" key="8">
    <source>
        <dbReference type="ARBA" id="ARBA00022853"/>
    </source>
</evidence>
<feature type="region of interest" description="Disordered" evidence="16">
    <location>
        <begin position="934"/>
        <end position="1086"/>
    </location>
</feature>
<dbReference type="InterPro" id="IPR043145">
    <property type="entry name" value="Znf_ZZ_sf"/>
</dbReference>
<dbReference type="SMART" id="SM01250">
    <property type="entry name" value="KAT11"/>
    <property type="match status" value="1"/>
</dbReference>
<dbReference type="InterPro" id="IPR031162">
    <property type="entry name" value="CBP_P300_HAT"/>
</dbReference>
<keyword evidence="4" id="KW-0808">Transferase</keyword>
<dbReference type="Pfam" id="PF06001">
    <property type="entry name" value="RING_CBP-p300"/>
    <property type="match status" value="1"/>
</dbReference>
<feature type="compositionally biased region" description="Polar residues" evidence="16">
    <location>
        <begin position="698"/>
        <end position="731"/>
    </location>
</feature>
<evidence type="ECO:0000259" key="17">
    <source>
        <dbReference type="PROSITE" id="PS50134"/>
    </source>
</evidence>
<evidence type="ECO:0000256" key="1">
    <source>
        <dbReference type="ARBA" id="ARBA00002581"/>
    </source>
</evidence>
<feature type="zinc finger region" description="TAZ-type" evidence="15">
    <location>
        <begin position="580"/>
        <end position="661"/>
    </location>
</feature>
<dbReference type="GO" id="GO:0004402">
    <property type="term" value="F:histone acetyltransferase activity"/>
    <property type="evidence" value="ECO:0007669"/>
    <property type="project" value="InterPro"/>
</dbReference>
<dbReference type="InterPro" id="IPR038547">
    <property type="entry name" value="RING_CBP-p300_sf"/>
</dbReference>
<feature type="compositionally biased region" description="Low complexity" evidence="16">
    <location>
        <begin position="972"/>
        <end position="1000"/>
    </location>
</feature>
<dbReference type="PROSITE" id="PS50134">
    <property type="entry name" value="ZF_TAZ"/>
    <property type="match status" value="1"/>
</dbReference>
<evidence type="ECO:0000256" key="13">
    <source>
        <dbReference type="ARBA" id="ARBA00023315"/>
    </source>
</evidence>
<evidence type="ECO:0000256" key="5">
    <source>
        <dbReference type="ARBA" id="ARBA00022723"/>
    </source>
</evidence>
<evidence type="ECO:0000256" key="4">
    <source>
        <dbReference type="ARBA" id="ARBA00022679"/>
    </source>
</evidence>
<dbReference type="InterPro" id="IPR013083">
    <property type="entry name" value="Znf_RING/FYVE/PHD"/>
</dbReference>
<dbReference type="Pfam" id="PF23570">
    <property type="entry name" value="PHD_P300"/>
    <property type="match status" value="1"/>
</dbReference>
<dbReference type="InterPro" id="IPR000433">
    <property type="entry name" value="Znf_ZZ"/>
</dbReference>
<evidence type="ECO:0000256" key="14">
    <source>
        <dbReference type="ARBA" id="ARBA00048017"/>
    </source>
</evidence>
<feature type="compositionally biased region" description="Polar residues" evidence="16">
    <location>
        <begin position="1056"/>
        <end position="1072"/>
    </location>
</feature>
<dbReference type="InterPro" id="IPR019786">
    <property type="entry name" value="Zinc_finger_PHD-type_CS"/>
</dbReference>
<dbReference type="Gene3D" id="1.10.1630.10">
    <property type="entry name" value="Nuclear receptor coactivator, CREB-bp-like, interlocking domain"/>
    <property type="match status" value="1"/>
</dbReference>
<dbReference type="SUPFAM" id="SSF57933">
    <property type="entry name" value="TAZ domain"/>
    <property type="match status" value="1"/>
</dbReference>
<dbReference type="GO" id="GO:0000123">
    <property type="term" value="C:histone acetyltransferase complex"/>
    <property type="evidence" value="ECO:0007669"/>
    <property type="project" value="TreeGrafter"/>
</dbReference>
<dbReference type="CDD" id="cd15557">
    <property type="entry name" value="PHD_CBP_p300"/>
    <property type="match status" value="1"/>
</dbReference>
<evidence type="ECO:0000256" key="9">
    <source>
        <dbReference type="ARBA" id="ARBA00023015"/>
    </source>
</evidence>
<dbReference type="Gene3D" id="2.10.110.40">
    <property type="match status" value="1"/>
</dbReference>
<comment type="subcellular location">
    <subcellularLocation>
        <location evidence="2">Nucleus</location>
    </subcellularLocation>
</comment>
<dbReference type="SUPFAM" id="SSF57850">
    <property type="entry name" value="RING/U-box"/>
    <property type="match status" value="1"/>
</dbReference>
<dbReference type="Proteomes" id="UP000046393">
    <property type="component" value="Unplaced"/>
</dbReference>
<feature type="compositionally biased region" description="Low complexity" evidence="16">
    <location>
        <begin position="1073"/>
        <end position="1086"/>
    </location>
</feature>
<dbReference type="Gene3D" id="1.20.1020.10">
    <property type="entry name" value="TAZ domain"/>
    <property type="match status" value="1"/>
</dbReference>
<feature type="compositionally biased region" description="Polar residues" evidence="16">
    <location>
        <begin position="1018"/>
        <end position="1047"/>
    </location>
</feature>
<proteinExistence type="predicted"/>
<feature type="compositionally biased region" description="Low complexity" evidence="16">
    <location>
        <begin position="941"/>
        <end position="964"/>
    </location>
</feature>
<dbReference type="InterPro" id="IPR037073">
    <property type="entry name" value="Nuc_rcpt_coact_CREBbp_sf"/>
</dbReference>
<dbReference type="SMART" id="SM00551">
    <property type="entry name" value="ZnF_TAZ"/>
    <property type="match status" value="1"/>
</dbReference>
<evidence type="ECO:0000313" key="19">
    <source>
        <dbReference type="Proteomes" id="UP000046393"/>
    </source>
</evidence>
<evidence type="ECO:0000256" key="12">
    <source>
        <dbReference type="ARBA" id="ARBA00023242"/>
    </source>
</evidence>
<accession>A0A0N5AAA9</accession>
<evidence type="ECO:0000256" key="16">
    <source>
        <dbReference type="SAM" id="MobiDB-lite"/>
    </source>
</evidence>
<dbReference type="AlphaFoldDB" id="A0A0N5AAA9"/>
<organism evidence="19 20">
    <name type="scientific">Syphacia muris</name>
    <dbReference type="NCBI Taxonomy" id="451379"/>
    <lineage>
        <taxon>Eukaryota</taxon>
        <taxon>Metazoa</taxon>
        <taxon>Ecdysozoa</taxon>
        <taxon>Nematoda</taxon>
        <taxon>Chromadorea</taxon>
        <taxon>Rhabditida</taxon>
        <taxon>Spirurina</taxon>
        <taxon>Oxyuridomorpha</taxon>
        <taxon>Oxyuroidea</taxon>
        <taxon>Oxyuridae</taxon>
        <taxon>Syphacia</taxon>
    </lineage>
</organism>
<evidence type="ECO:0000259" key="18">
    <source>
        <dbReference type="PROSITE" id="PS51727"/>
    </source>
</evidence>
<keyword evidence="9" id="KW-0805">Transcription regulation</keyword>
<dbReference type="GO" id="GO:0008270">
    <property type="term" value="F:zinc ion binding"/>
    <property type="evidence" value="ECO:0007669"/>
    <property type="project" value="UniProtKB-KW"/>
</dbReference>
<dbReference type="GO" id="GO:0003713">
    <property type="term" value="F:transcription coactivator activity"/>
    <property type="evidence" value="ECO:0007669"/>
    <property type="project" value="TreeGrafter"/>
</dbReference>
<dbReference type="PROSITE" id="PS01359">
    <property type="entry name" value="ZF_PHD_1"/>
    <property type="match status" value="1"/>
</dbReference>
<evidence type="ECO:0000256" key="6">
    <source>
        <dbReference type="ARBA" id="ARBA00022771"/>
    </source>
</evidence>
<protein>
    <recommendedName>
        <fullName evidence="3">histone acetyltransferase</fullName>
        <ecNumber evidence="3">2.3.1.48</ecNumber>
    </recommendedName>
</protein>
<dbReference type="Pfam" id="PF02135">
    <property type="entry name" value="zf-TAZ"/>
    <property type="match status" value="1"/>
</dbReference>
<keyword evidence="8" id="KW-0156">Chromatin regulator</keyword>
<feature type="compositionally biased region" description="Basic and acidic residues" evidence="16">
    <location>
        <begin position="377"/>
        <end position="386"/>
    </location>
</feature>
<reference evidence="20" key="1">
    <citation type="submission" date="2016-04" db="UniProtKB">
        <authorList>
            <consortium name="WormBaseParasite"/>
        </authorList>
    </citation>
    <scope>IDENTIFICATION</scope>
</reference>
<dbReference type="InterPro" id="IPR000197">
    <property type="entry name" value="Znf_TAZ"/>
</dbReference>
<dbReference type="CDD" id="cd15802">
    <property type="entry name" value="RING_CBP-p300"/>
    <property type="match status" value="1"/>
</dbReference>
<feature type="region of interest" description="Disordered" evidence="16">
    <location>
        <begin position="377"/>
        <end position="433"/>
    </location>
</feature>
<dbReference type="EC" id="2.3.1.48" evidence="3"/>
<dbReference type="GO" id="GO:0005634">
    <property type="term" value="C:nucleus"/>
    <property type="evidence" value="ECO:0007669"/>
    <property type="project" value="UniProtKB-SubCell"/>
</dbReference>
<keyword evidence="12" id="KW-0539">Nucleus</keyword>
<dbReference type="Gene3D" id="3.30.40.10">
    <property type="entry name" value="Zinc/RING finger domain, C3HC4 (zinc finger)"/>
    <property type="match status" value="1"/>
</dbReference>
<dbReference type="InterPro" id="IPR011011">
    <property type="entry name" value="Znf_FYVE_PHD"/>
</dbReference>
<dbReference type="STRING" id="451379.A0A0N5AAA9"/>
<keyword evidence="19" id="KW-1185">Reference proteome</keyword>
<dbReference type="PROSITE" id="PS01357">
    <property type="entry name" value="ZF_ZZ_1"/>
    <property type="match status" value="1"/>
</dbReference>
<keyword evidence="11" id="KW-0804">Transcription</keyword>
<evidence type="ECO:0000256" key="10">
    <source>
        <dbReference type="ARBA" id="ARBA00023159"/>
    </source>
</evidence>
<dbReference type="InterPro" id="IPR035898">
    <property type="entry name" value="TAZ_dom_sf"/>
</dbReference>
<evidence type="ECO:0000256" key="7">
    <source>
        <dbReference type="ARBA" id="ARBA00022833"/>
    </source>
</evidence>
<keyword evidence="7 15" id="KW-0862">Zinc</keyword>
<dbReference type="InterPro" id="IPR010303">
    <property type="entry name" value="RING_CBP-p300"/>
</dbReference>
<dbReference type="WBParaSite" id="SMUV_0000107701-mRNA-1">
    <property type="protein sequence ID" value="SMUV_0000107701-mRNA-1"/>
    <property type="gene ID" value="SMUV_0000107701"/>
</dbReference>
<evidence type="ECO:0000313" key="20">
    <source>
        <dbReference type="WBParaSite" id="SMUV_0000107701-mRNA-1"/>
    </source>
</evidence>
<dbReference type="PANTHER" id="PTHR13808">
    <property type="entry name" value="CBP/P300-RELATED"/>
    <property type="match status" value="1"/>
</dbReference>
<dbReference type="SMART" id="SM00291">
    <property type="entry name" value="ZnF_ZZ"/>
    <property type="match status" value="1"/>
</dbReference>
<feature type="domain" description="TAZ-type" evidence="17">
    <location>
        <begin position="580"/>
        <end position="661"/>
    </location>
</feature>
<feature type="region of interest" description="Disordered" evidence="16">
    <location>
        <begin position="687"/>
        <end position="731"/>
    </location>
</feature>
<evidence type="ECO:0000256" key="2">
    <source>
        <dbReference type="ARBA" id="ARBA00004123"/>
    </source>
</evidence>
<evidence type="ECO:0000256" key="15">
    <source>
        <dbReference type="PROSITE-ProRule" id="PRU00203"/>
    </source>
</evidence>